<dbReference type="Proteomes" id="UP000799750">
    <property type="component" value="Unassembled WGS sequence"/>
</dbReference>
<sequence length="180" mass="20277">MTSKEIKAIKKCLRLGQDWYNHVDAEVMEPLAREFEAFRGGDAEYYSNTFLIGDLLDSMRDTPASGSDALNALQQDASLLALTRTREQDDGSTDLPDFKKPAAWTTKHGQTQKFRFLDLPGELRDMVYGHLLLPVREVFYAETTTIVHTIPPSASFSWHYSWDDPPSEAGVERQTSGDSD</sequence>
<organism evidence="1 2">
    <name type="scientific">Lophium mytilinum</name>
    <dbReference type="NCBI Taxonomy" id="390894"/>
    <lineage>
        <taxon>Eukaryota</taxon>
        <taxon>Fungi</taxon>
        <taxon>Dikarya</taxon>
        <taxon>Ascomycota</taxon>
        <taxon>Pezizomycotina</taxon>
        <taxon>Dothideomycetes</taxon>
        <taxon>Pleosporomycetidae</taxon>
        <taxon>Mytilinidiales</taxon>
        <taxon>Mytilinidiaceae</taxon>
        <taxon>Lophium</taxon>
    </lineage>
</organism>
<accession>A0A6A6R6S5</accession>
<keyword evidence="2" id="KW-1185">Reference proteome</keyword>
<evidence type="ECO:0000313" key="2">
    <source>
        <dbReference type="Proteomes" id="UP000799750"/>
    </source>
</evidence>
<dbReference type="AlphaFoldDB" id="A0A6A6R6S5"/>
<dbReference type="EMBL" id="MU004183">
    <property type="protein sequence ID" value="KAF2500505.1"/>
    <property type="molecule type" value="Genomic_DNA"/>
</dbReference>
<proteinExistence type="predicted"/>
<reference evidence="1" key="1">
    <citation type="journal article" date="2020" name="Stud. Mycol.">
        <title>101 Dothideomycetes genomes: a test case for predicting lifestyles and emergence of pathogens.</title>
        <authorList>
            <person name="Haridas S."/>
            <person name="Albert R."/>
            <person name="Binder M."/>
            <person name="Bloem J."/>
            <person name="Labutti K."/>
            <person name="Salamov A."/>
            <person name="Andreopoulos B."/>
            <person name="Baker S."/>
            <person name="Barry K."/>
            <person name="Bills G."/>
            <person name="Bluhm B."/>
            <person name="Cannon C."/>
            <person name="Castanera R."/>
            <person name="Culley D."/>
            <person name="Daum C."/>
            <person name="Ezra D."/>
            <person name="Gonzalez J."/>
            <person name="Henrissat B."/>
            <person name="Kuo A."/>
            <person name="Liang C."/>
            <person name="Lipzen A."/>
            <person name="Lutzoni F."/>
            <person name="Magnuson J."/>
            <person name="Mondo S."/>
            <person name="Nolan M."/>
            <person name="Ohm R."/>
            <person name="Pangilinan J."/>
            <person name="Park H.-J."/>
            <person name="Ramirez L."/>
            <person name="Alfaro M."/>
            <person name="Sun H."/>
            <person name="Tritt A."/>
            <person name="Yoshinaga Y."/>
            <person name="Zwiers L.-H."/>
            <person name="Turgeon B."/>
            <person name="Goodwin S."/>
            <person name="Spatafora J."/>
            <person name="Crous P."/>
            <person name="Grigoriev I."/>
        </authorList>
    </citation>
    <scope>NUCLEOTIDE SEQUENCE</scope>
    <source>
        <strain evidence="1">CBS 269.34</strain>
    </source>
</reference>
<dbReference type="OrthoDB" id="5272396at2759"/>
<name>A0A6A6R6S5_9PEZI</name>
<gene>
    <name evidence="1" type="ORF">BU16DRAFT_556967</name>
</gene>
<evidence type="ECO:0000313" key="1">
    <source>
        <dbReference type="EMBL" id="KAF2500505.1"/>
    </source>
</evidence>
<protein>
    <submittedName>
        <fullName evidence="1">Uncharacterized protein</fullName>
    </submittedName>
</protein>